<keyword evidence="2" id="KW-1185">Reference proteome</keyword>
<dbReference type="Proteomes" id="UP001524473">
    <property type="component" value="Unassembled WGS sequence"/>
</dbReference>
<evidence type="ECO:0000313" key="2">
    <source>
        <dbReference type="Proteomes" id="UP001524473"/>
    </source>
</evidence>
<organism evidence="1 2">
    <name type="scientific">Neglectibacter timonensis</name>
    <dbReference type="NCBI Taxonomy" id="1776382"/>
    <lineage>
        <taxon>Bacteria</taxon>
        <taxon>Bacillati</taxon>
        <taxon>Bacillota</taxon>
        <taxon>Clostridia</taxon>
        <taxon>Eubacteriales</taxon>
        <taxon>Oscillospiraceae</taxon>
        <taxon>Neglectibacter</taxon>
    </lineage>
</organism>
<dbReference type="EMBL" id="JANFZH010000017">
    <property type="protein sequence ID" value="MCQ4840024.1"/>
    <property type="molecule type" value="Genomic_DNA"/>
</dbReference>
<comment type="caution">
    <text evidence="1">The sequence shown here is derived from an EMBL/GenBank/DDBJ whole genome shotgun (WGS) entry which is preliminary data.</text>
</comment>
<proteinExistence type="predicted"/>
<reference evidence="1 2" key="1">
    <citation type="submission" date="2022-06" db="EMBL/GenBank/DDBJ databases">
        <title>Isolation of gut microbiota from human fecal samples.</title>
        <authorList>
            <person name="Pamer E.G."/>
            <person name="Barat B."/>
            <person name="Waligurski E."/>
            <person name="Medina S."/>
            <person name="Paddock L."/>
            <person name="Mostad J."/>
        </authorList>
    </citation>
    <scope>NUCLEOTIDE SEQUENCE [LARGE SCALE GENOMIC DNA]</scope>
    <source>
        <strain evidence="1 2">DFI.9.73</strain>
    </source>
</reference>
<gene>
    <name evidence="1" type="ORF">NE695_08855</name>
</gene>
<dbReference type="RefSeq" id="WP_066861305.1">
    <property type="nucleotide sequence ID" value="NZ_CABKVV010000011.1"/>
</dbReference>
<accession>A0ABT1RZB2</accession>
<evidence type="ECO:0000313" key="1">
    <source>
        <dbReference type="EMBL" id="MCQ4840024.1"/>
    </source>
</evidence>
<name>A0ABT1RZB2_9FIRM</name>
<sequence>MEREDRGRLAFSEISNYDEFLSALELAGMTPGGVNGEGVFTLCGFFGSAVRWHTGDPDTDPWEWRMRVLSEGRGIAYGKFYYGKSGYLTRKWFPYLLAVRRGKSSFEELFAGDEAARRIYTLIRDNGRLSLHMLKLLGFFSREEKSDFERALTALQSSLFLTMCGQERKLSKEGREYGWNSTVFCLTEEFFGEESFHEAAALSSQNAFETLDRHLLRLNPEADASRRRRFLLGC</sequence>
<protein>
    <submittedName>
        <fullName evidence="1">Uncharacterized protein</fullName>
    </submittedName>
</protein>
<dbReference type="GeneID" id="90531479"/>
<dbReference type="Pfam" id="PF24741">
    <property type="entry name" value="AlkZ-rel"/>
    <property type="match status" value="1"/>
</dbReference>
<dbReference type="InterPro" id="IPR056298">
    <property type="entry name" value="AlkZ-rel"/>
</dbReference>